<reference evidence="4" key="1">
    <citation type="submission" date="2015-03" db="EMBL/GenBank/DDBJ databases">
        <authorList>
            <person name="Nijsse Bart"/>
        </authorList>
    </citation>
    <scope>NUCLEOTIDE SEQUENCE [LARGE SCALE GENOMIC DNA]</scope>
</reference>
<proteinExistence type="predicted"/>
<dbReference type="Proteomes" id="UP000049855">
    <property type="component" value="Unassembled WGS sequence"/>
</dbReference>
<accession>A0A0U1KX95</accession>
<feature type="domain" description="CtsR N-terminal HTH" evidence="1">
    <location>
        <begin position="3"/>
        <end position="73"/>
    </location>
</feature>
<dbReference type="Gene3D" id="3.30.56.130">
    <property type="entry name" value="Transcriptional regulator CtsR, winged HTH domain"/>
    <property type="match status" value="1"/>
</dbReference>
<keyword evidence="4" id="KW-1185">Reference proteome</keyword>
<organism evidence="3 4">
    <name type="scientific">Sporomusa ovata</name>
    <dbReference type="NCBI Taxonomy" id="2378"/>
    <lineage>
        <taxon>Bacteria</taxon>
        <taxon>Bacillati</taxon>
        <taxon>Bacillota</taxon>
        <taxon>Negativicutes</taxon>
        <taxon>Selenomonadales</taxon>
        <taxon>Sporomusaceae</taxon>
        <taxon>Sporomusa</taxon>
    </lineage>
</organism>
<evidence type="ECO:0000313" key="4">
    <source>
        <dbReference type="Proteomes" id="UP000049855"/>
    </source>
</evidence>
<sequence>MKNLADVIEQWILHQMASEQDEIIILRRNEMAEELACAPSQITYVLSTRFTIERGFIVESRRGSGGFVRIARIPVQTIVYQDAANQINESISLEEVNAIVARLRSHNLMTNREAALVCKCFAMLYDQISPRERVPLLKSLLMTLASQNEG</sequence>
<evidence type="ECO:0000313" key="3">
    <source>
        <dbReference type="EMBL" id="CQR71563.1"/>
    </source>
</evidence>
<protein>
    <submittedName>
        <fullName evidence="3">Transcriptional regulator CtsR</fullName>
    </submittedName>
</protein>
<dbReference type="AlphaFoldDB" id="A0A0U1KX95"/>
<dbReference type="Pfam" id="PF17727">
    <property type="entry name" value="CtsR_C"/>
    <property type="match status" value="1"/>
</dbReference>
<name>A0A0U1KX95_9FIRM</name>
<feature type="domain" description="CtsR C-terminal dimerization" evidence="2">
    <location>
        <begin position="85"/>
        <end position="121"/>
    </location>
</feature>
<dbReference type="InterPro" id="IPR040465">
    <property type="entry name" value="CtsR_N"/>
</dbReference>
<dbReference type="EMBL" id="CTRP01000005">
    <property type="protein sequence ID" value="CQR71563.1"/>
    <property type="molecule type" value="Genomic_DNA"/>
</dbReference>
<dbReference type="Pfam" id="PF05848">
    <property type="entry name" value="CtsR"/>
    <property type="match status" value="1"/>
</dbReference>
<evidence type="ECO:0000259" key="1">
    <source>
        <dbReference type="Pfam" id="PF05848"/>
    </source>
</evidence>
<dbReference type="RefSeq" id="WP_021168650.1">
    <property type="nucleotide sequence ID" value="NZ_CTRP01000005.1"/>
</dbReference>
<evidence type="ECO:0000259" key="2">
    <source>
        <dbReference type="Pfam" id="PF17727"/>
    </source>
</evidence>
<gene>
    <name evidence="3" type="ORF">SpAn4DRAFT_3429</name>
</gene>
<dbReference type="InterPro" id="IPR041473">
    <property type="entry name" value="CtsR_C"/>
</dbReference>
<dbReference type="InterPro" id="IPR041902">
    <property type="entry name" value="CtsR_N_sf"/>
</dbReference>